<dbReference type="PANTHER" id="PTHR33446:SF2">
    <property type="entry name" value="PROTEIN TONB"/>
    <property type="match status" value="1"/>
</dbReference>
<comment type="similarity">
    <text evidence="2">Belongs to the TonB family.</text>
</comment>
<evidence type="ECO:0000256" key="9">
    <source>
        <dbReference type="ARBA" id="ARBA00023136"/>
    </source>
</evidence>
<name>A0A979G1I8_CHIPD</name>
<feature type="domain" description="TonB C-terminal" evidence="11">
    <location>
        <begin position="187"/>
        <end position="279"/>
    </location>
</feature>
<reference evidence="13" key="1">
    <citation type="submission" date="2009-08" db="EMBL/GenBank/DDBJ databases">
        <title>The complete genome of Chitinophaga pinensis DSM 2588.</title>
        <authorList>
            <consortium name="US DOE Joint Genome Institute (JGI-PGF)"/>
            <person name="Lucas S."/>
            <person name="Copeland A."/>
            <person name="Lapidus A."/>
            <person name="Glavina del Rio T."/>
            <person name="Dalin E."/>
            <person name="Tice H."/>
            <person name="Bruce D."/>
            <person name="Goodwin L."/>
            <person name="Pitluck S."/>
            <person name="Kyrpides N."/>
            <person name="Mavromatis K."/>
            <person name="Ivanova N."/>
            <person name="Mikhailova N."/>
            <person name="Sims D."/>
            <person name="Meinche L."/>
            <person name="Brettin T."/>
            <person name="Detter J.C."/>
            <person name="Han C."/>
            <person name="Larimer F."/>
            <person name="Land M."/>
            <person name="Hauser L."/>
            <person name="Markowitz V."/>
            <person name="Cheng J.-F."/>
            <person name="Hugenholtz P."/>
            <person name="Woyke T."/>
            <person name="Wu D."/>
            <person name="Spring S."/>
            <person name="Klenk H.-P."/>
            <person name="Eisen J.A."/>
        </authorList>
    </citation>
    <scope>NUCLEOTIDE SEQUENCE [LARGE SCALE GENOMIC DNA]</scope>
    <source>
        <strain evidence="13">ATCC 43595 / DSM 2588 / LMG 13176 / NBRC 15968 / NCIMB 11800 / UQM 2034</strain>
    </source>
</reference>
<keyword evidence="8 10" id="KW-1133">Transmembrane helix</keyword>
<organism evidence="12 13">
    <name type="scientific">Chitinophaga pinensis (strain ATCC 43595 / DSM 2588 / LMG 13176 / NBRC 15968 / NCIMB 11800 / UQM 2034)</name>
    <dbReference type="NCBI Taxonomy" id="485918"/>
    <lineage>
        <taxon>Bacteria</taxon>
        <taxon>Pseudomonadati</taxon>
        <taxon>Bacteroidota</taxon>
        <taxon>Chitinophagia</taxon>
        <taxon>Chitinophagales</taxon>
        <taxon>Chitinophagaceae</taxon>
        <taxon>Chitinophaga</taxon>
    </lineage>
</organism>
<evidence type="ECO:0000256" key="10">
    <source>
        <dbReference type="SAM" id="Phobius"/>
    </source>
</evidence>
<reference evidence="12 13" key="2">
    <citation type="journal article" date="2010" name="Stand. Genomic Sci.">
        <title>Complete genome sequence of Chitinophaga pinensis type strain (UQM 2034).</title>
        <authorList>
            <person name="Glavina Del Rio T."/>
            <person name="Abt B."/>
            <person name="Spring S."/>
            <person name="Lapidus A."/>
            <person name="Nolan M."/>
            <person name="Tice H."/>
            <person name="Copeland A."/>
            <person name="Cheng J.F."/>
            <person name="Chen F."/>
            <person name="Bruce D."/>
            <person name="Goodwin L."/>
            <person name="Pitluck S."/>
            <person name="Ivanova N."/>
            <person name="Mavromatis K."/>
            <person name="Mikhailova N."/>
            <person name="Pati A."/>
            <person name="Chen A."/>
            <person name="Palaniappan K."/>
            <person name="Land M."/>
            <person name="Hauser L."/>
            <person name="Chang Y.J."/>
            <person name="Jeffries C.D."/>
            <person name="Chain P."/>
            <person name="Saunders E."/>
            <person name="Detter J.C."/>
            <person name="Brettin T."/>
            <person name="Rohde M."/>
            <person name="Goker M."/>
            <person name="Bristow J."/>
            <person name="Eisen J.A."/>
            <person name="Markowitz V."/>
            <person name="Hugenholtz P."/>
            <person name="Kyrpides N.C."/>
            <person name="Klenk H.P."/>
            <person name="Lucas S."/>
        </authorList>
    </citation>
    <scope>NUCLEOTIDE SEQUENCE [LARGE SCALE GENOMIC DNA]</scope>
    <source>
        <strain evidence="13">ATCC 43595 / DSM 2588 / LMG 13176 / NBRC 15968 / NCIMB 11800 / UQM 2034</strain>
    </source>
</reference>
<keyword evidence="9 10" id="KW-0472">Membrane</keyword>
<dbReference type="Pfam" id="PF03544">
    <property type="entry name" value="TonB_C"/>
    <property type="match status" value="1"/>
</dbReference>
<evidence type="ECO:0000256" key="3">
    <source>
        <dbReference type="ARBA" id="ARBA00022448"/>
    </source>
</evidence>
<protein>
    <submittedName>
        <fullName evidence="12">TonB family protein</fullName>
    </submittedName>
</protein>
<accession>A0A979G1I8</accession>
<dbReference type="Proteomes" id="UP000002215">
    <property type="component" value="Chromosome"/>
</dbReference>
<dbReference type="PANTHER" id="PTHR33446">
    <property type="entry name" value="PROTEIN TONB-RELATED"/>
    <property type="match status" value="1"/>
</dbReference>
<evidence type="ECO:0000256" key="8">
    <source>
        <dbReference type="ARBA" id="ARBA00022989"/>
    </source>
</evidence>
<keyword evidence="7" id="KW-0653">Protein transport</keyword>
<dbReference type="GO" id="GO:0030288">
    <property type="term" value="C:outer membrane-bounded periplasmic space"/>
    <property type="evidence" value="ECO:0007669"/>
    <property type="project" value="InterPro"/>
</dbReference>
<evidence type="ECO:0000259" key="11">
    <source>
        <dbReference type="PROSITE" id="PS52015"/>
    </source>
</evidence>
<dbReference type="GO" id="GO:0015891">
    <property type="term" value="P:siderophore transport"/>
    <property type="evidence" value="ECO:0007669"/>
    <property type="project" value="InterPro"/>
</dbReference>
<evidence type="ECO:0000256" key="2">
    <source>
        <dbReference type="ARBA" id="ARBA00006555"/>
    </source>
</evidence>
<evidence type="ECO:0000256" key="1">
    <source>
        <dbReference type="ARBA" id="ARBA00004383"/>
    </source>
</evidence>
<dbReference type="GO" id="GO:0098797">
    <property type="term" value="C:plasma membrane protein complex"/>
    <property type="evidence" value="ECO:0007669"/>
    <property type="project" value="TreeGrafter"/>
</dbReference>
<dbReference type="RefSeq" id="WP_012789143.1">
    <property type="nucleotide sequence ID" value="NC_013132.1"/>
</dbReference>
<dbReference type="KEGG" id="cpi:Cpin_1470"/>
<evidence type="ECO:0000256" key="4">
    <source>
        <dbReference type="ARBA" id="ARBA00022475"/>
    </source>
</evidence>
<dbReference type="GO" id="GO:0015031">
    <property type="term" value="P:protein transport"/>
    <property type="evidence" value="ECO:0007669"/>
    <property type="project" value="UniProtKB-KW"/>
</dbReference>
<evidence type="ECO:0000256" key="6">
    <source>
        <dbReference type="ARBA" id="ARBA00022692"/>
    </source>
</evidence>
<dbReference type="InterPro" id="IPR037682">
    <property type="entry name" value="TonB_C"/>
</dbReference>
<feature type="transmembrane region" description="Helical" evidence="10">
    <location>
        <begin position="39"/>
        <end position="57"/>
    </location>
</feature>
<dbReference type="AlphaFoldDB" id="A0A979G1I8"/>
<dbReference type="GO" id="GO:0055085">
    <property type="term" value="P:transmembrane transport"/>
    <property type="evidence" value="ECO:0007669"/>
    <property type="project" value="InterPro"/>
</dbReference>
<dbReference type="NCBIfam" id="TIGR01352">
    <property type="entry name" value="tonB_Cterm"/>
    <property type="match status" value="1"/>
</dbReference>
<dbReference type="Gene3D" id="3.30.1150.10">
    <property type="match status" value="1"/>
</dbReference>
<keyword evidence="5" id="KW-0997">Cell inner membrane</keyword>
<dbReference type="PROSITE" id="PS52015">
    <property type="entry name" value="TONB_CTD"/>
    <property type="match status" value="1"/>
</dbReference>
<dbReference type="PRINTS" id="PR01374">
    <property type="entry name" value="TONBPROTEIN"/>
</dbReference>
<proteinExistence type="inferred from homology"/>
<dbReference type="SUPFAM" id="SSF74653">
    <property type="entry name" value="TolA/TonB C-terminal domain"/>
    <property type="match status" value="1"/>
</dbReference>
<sequence>MNARTIINADFLDILFDGRNKDYGAYELRRSEEKRVRNAIVGTASIALVIIGGYVLSNKLMAAGMHTRSQIETTPTVLKPIDIPEEAAVTPPPPPVNTPPPPARSSIAFVTPTITDQEIAENESEVPKMDDIGNKAIGVANTVGDDVNGIESPFENGVPGGNVVEPPKVEEKKTIFTFVEIMPSFPGGEEALAKFLQKNLRYPRLAQETGIEGKVFIQFVVNTDGKISDVQAVGAAKGGGLEEEAVRVVRMMPNWKPGKQNHEPVIVRFNLPIGFRLSE</sequence>
<dbReference type="InterPro" id="IPR003538">
    <property type="entry name" value="TonB"/>
</dbReference>
<keyword evidence="6 10" id="KW-0812">Transmembrane</keyword>
<dbReference type="InterPro" id="IPR051045">
    <property type="entry name" value="TonB-dependent_transducer"/>
</dbReference>
<comment type="subcellular location">
    <subcellularLocation>
        <location evidence="1">Cell inner membrane</location>
        <topology evidence="1">Single-pass membrane protein</topology>
        <orientation evidence="1">Periplasmic side</orientation>
    </subcellularLocation>
</comment>
<evidence type="ECO:0000313" key="13">
    <source>
        <dbReference type="Proteomes" id="UP000002215"/>
    </source>
</evidence>
<evidence type="ECO:0000313" key="12">
    <source>
        <dbReference type="EMBL" id="ACU58967.1"/>
    </source>
</evidence>
<keyword evidence="3" id="KW-0813">Transport</keyword>
<dbReference type="InterPro" id="IPR006260">
    <property type="entry name" value="TonB/TolA_C"/>
</dbReference>
<dbReference type="GO" id="GO:0031992">
    <property type="term" value="F:energy transducer activity"/>
    <property type="evidence" value="ECO:0007669"/>
    <property type="project" value="InterPro"/>
</dbReference>
<dbReference type="EMBL" id="CP001699">
    <property type="protein sequence ID" value="ACU58967.1"/>
    <property type="molecule type" value="Genomic_DNA"/>
</dbReference>
<evidence type="ECO:0000256" key="5">
    <source>
        <dbReference type="ARBA" id="ARBA00022519"/>
    </source>
</evidence>
<keyword evidence="4" id="KW-1003">Cell membrane</keyword>
<evidence type="ECO:0000256" key="7">
    <source>
        <dbReference type="ARBA" id="ARBA00022927"/>
    </source>
</evidence>
<gene>
    <name evidence="12" type="ordered locus">Cpin_1470</name>
</gene>